<keyword evidence="2" id="KW-1133">Transmembrane helix</keyword>
<dbReference type="Proteomes" id="UP000492821">
    <property type="component" value="Unassembled WGS sequence"/>
</dbReference>
<feature type="transmembrane region" description="Helical" evidence="2">
    <location>
        <begin position="185"/>
        <end position="205"/>
    </location>
</feature>
<feature type="compositionally biased region" description="Polar residues" evidence="1">
    <location>
        <begin position="7"/>
        <end position="23"/>
    </location>
</feature>
<keyword evidence="2" id="KW-0472">Membrane</keyword>
<feature type="transmembrane region" description="Helical" evidence="2">
    <location>
        <begin position="211"/>
        <end position="235"/>
    </location>
</feature>
<evidence type="ECO:0000256" key="2">
    <source>
        <dbReference type="SAM" id="Phobius"/>
    </source>
</evidence>
<dbReference type="WBParaSite" id="Pan_g2673.t1">
    <property type="protein sequence ID" value="Pan_g2673.t1"/>
    <property type="gene ID" value="Pan_g2673"/>
</dbReference>
<sequence>MMIYRSASASSAERVTSPSNRPRNSPDKERYVRRNTWRSRSFKKYSIKPPEKAALERQEPNVDVELCHIVAFATSADLTVKKTDDKKVNVHFEKPGCFCGVMTLTMSVKLICILELAIVSILILQAPELLLNTTNHFYISDETFATWSLPLFLIEMFFLLTCLSSVLLLFYAIFKVQAKYVLPHLAWQVLFAIGSAIMCAIILILGAFDMIMWPSAVVLVVLIGLPGILEVWWLLTVIDFYRQVLINERINNRLRRDSQEALRNIFENGLLHFHKNNKMRKESAGVSP</sequence>
<reference evidence="4" key="2">
    <citation type="submission" date="2020-10" db="UniProtKB">
        <authorList>
            <consortium name="WormBaseParasite"/>
        </authorList>
    </citation>
    <scope>IDENTIFICATION</scope>
</reference>
<reference evidence="3" key="1">
    <citation type="journal article" date="2013" name="Genetics">
        <title>The draft genome and transcriptome of Panagrellus redivivus are shaped by the harsh demands of a free-living lifestyle.</title>
        <authorList>
            <person name="Srinivasan J."/>
            <person name="Dillman A.R."/>
            <person name="Macchietto M.G."/>
            <person name="Heikkinen L."/>
            <person name="Lakso M."/>
            <person name="Fracchia K.M."/>
            <person name="Antoshechkin I."/>
            <person name="Mortazavi A."/>
            <person name="Wong G."/>
            <person name="Sternberg P.W."/>
        </authorList>
    </citation>
    <scope>NUCLEOTIDE SEQUENCE [LARGE SCALE GENOMIC DNA]</scope>
    <source>
        <strain evidence="3">MT8872</strain>
    </source>
</reference>
<dbReference type="AlphaFoldDB" id="A0A7E4VTR0"/>
<keyword evidence="3" id="KW-1185">Reference proteome</keyword>
<protein>
    <submittedName>
        <fullName evidence="4">MARVEL domain-containing protein</fullName>
    </submittedName>
</protein>
<keyword evidence="2" id="KW-0812">Transmembrane</keyword>
<evidence type="ECO:0000256" key="1">
    <source>
        <dbReference type="SAM" id="MobiDB-lite"/>
    </source>
</evidence>
<proteinExistence type="predicted"/>
<accession>A0A7E4VTR0</accession>
<organism evidence="3 4">
    <name type="scientific">Panagrellus redivivus</name>
    <name type="common">Microworm</name>
    <dbReference type="NCBI Taxonomy" id="6233"/>
    <lineage>
        <taxon>Eukaryota</taxon>
        <taxon>Metazoa</taxon>
        <taxon>Ecdysozoa</taxon>
        <taxon>Nematoda</taxon>
        <taxon>Chromadorea</taxon>
        <taxon>Rhabditida</taxon>
        <taxon>Tylenchina</taxon>
        <taxon>Panagrolaimomorpha</taxon>
        <taxon>Panagrolaimoidea</taxon>
        <taxon>Panagrolaimidae</taxon>
        <taxon>Panagrellus</taxon>
    </lineage>
</organism>
<feature type="transmembrane region" description="Helical" evidence="2">
    <location>
        <begin position="110"/>
        <end position="127"/>
    </location>
</feature>
<evidence type="ECO:0000313" key="3">
    <source>
        <dbReference type="Proteomes" id="UP000492821"/>
    </source>
</evidence>
<feature type="region of interest" description="Disordered" evidence="1">
    <location>
        <begin position="1"/>
        <end position="32"/>
    </location>
</feature>
<feature type="transmembrane region" description="Helical" evidence="2">
    <location>
        <begin position="147"/>
        <end position="173"/>
    </location>
</feature>
<name>A0A7E4VTR0_PANRE</name>
<evidence type="ECO:0000313" key="4">
    <source>
        <dbReference type="WBParaSite" id="Pan_g2673.t1"/>
    </source>
</evidence>